<evidence type="ECO:0000256" key="4">
    <source>
        <dbReference type="ARBA" id="ARBA00022670"/>
    </source>
</evidence>
<dbReference type="PANTHER" id="PTHR43806:SF11">
    <property type="entry name" value="CEREVISIN-RELATED"/>
    <property type="match status" value="1"/>
</dbReference>
<evidence type="ECO:0000256" key="6">
    <source>
        <dbReference type="ARBA" id="ARBA00022825"/>
    </source>
</evidence>
<dbReference type="NCBIfam" id="NF033510">
    <property type="entry name" value="Ca_tandemer"/>
    <property type="match status" value="3"/>
</dbReference>
<feature type="chain" id="PRO_5046826635" evidence="8">
    <location>
        <begin position="22"/>
        <end position="716"/>
    </location>
</feature>
<feature type="domain" description="Bacterial Ig" evidence="10">
    <location>
        <begin position="473"/>
        <end position="552"/>
    </location>
</feature>
<feature type="active site" description="Charge relay system" evidence="7">
    <location>
        <position position="146"/>
    </location>
</feature>
<evidence type="ECO:0000259" key="9">
    <source>
        <dbReference type="Pfam" id="PF00082"/>
    </source>
</evidence>
<feature type="signal peptide" evidence="8">
    <location>
        <begin position="1"/>
        <end position="21"/>
    </location>
</feature>
<dbReference type="RefSeq" id="WP_310258809.1">
    <property type="nucleotide sequence ID" value="NZ_JAVDWA010000003.1"/>
</dbReference>
<feature type="domain" description="Fervidolysin-like N-terminal prodomain" evidence="11">
    <location>
        <begin position="39"/>
        <end position="101"/>
    </location>
</feature>
<dbReference type="InterPro" id="IPR022398">
    <property type="entry name" value="Peptidase_S8_His-AS"/>
</dbReference>
<dbReference type="GO" id="GO:0008233">
    <property type="term" value="F:peptidase activity"/>
    <property type="evidence" value="ECO:0007669"/>
    <property type="project" value="UniProtKB-KW"/>
</dbReference>
<dbReference type="InterPro" id="IPR000209">
    <property type="entry name" value="Peptidase_S8/S53_dom"/>
</dbReference>
<dbReference type="Gene3D" id="3.40.50.200">
    <property type="entry name" value="Peptidase S8/S53 domain"/>
    <property type="match status" value="1"/>
</dbReference>
<dbReference type="GO" id="GO:0006508">
    <property type="term" value="P:proteolysis"/>
    <property type="evidence" value="ECO:0007669"/>
    <property type="project" value="UniProtKB-KW"/>
</dbReference>
<evidence type="ECO:0000256" key="2">
    <source>
        <dbReference type="ARBA" id="ARBA00011073"/>
    </source>
</evidence>
<dbReference type="Pfam" id="PF17936">
    <property type="entry name" value="Big_6"/>
    <property type="match status" value="3"/>
</dbReference>
<evidence type="ECO:0000313" key="12">
    <source>
        <dbReference type="EMBL" id="MDR7073308.1"/>
    </source>
</evidence>
<evidence type="ECO:0000256" key="8">
    <source>
        <dbReference type="SAM" id="SignalP"/>
    </source>
</evidence>
<proteinExistence type="inferred from homology"/>
<evidence type="ECO:0000256" key="7">
    <source>
        <dbReference type="PROSITE-ProRule" id="PRU01240"/>
    </source>
</evidence>
<dbReference type="InterPro" id="IPR023828">
    <property type="entry name" value="Peptidase_S8_Ser-AS"/>
</dbReference>
<dbReference type="PROSITE" id="PS00138">
    <property type="entry name" value="SUBTILASE_SER"/>
    <property type="match status" value="1"/>
</dbReference>
<keyword evidence="8" id="KW-0732">Signal</keyword>
<dbReference type="InterPro" id="IPR015500">
    <property type="entry name" value="Peptidase_S8_subtilisin-rel"/>
</dbReference>
<keyword evidence="3" id="KW-0964">Secreted</keyword>
<feature type="active site" description="Charge relay system" evidence="7">
    <location>
        <position position="331"/>
    </location>
</feature>
<dbReference type="PROSITE" id="PS00137">
    <property type="entry name" value="SUBTILASE_HIS"/>
    <property type="match status" value="1"/>
</dbReference>
<dbReference type="InterPro" id="IPR034084">
    <property type="entry name" value="Thermitase-like_dom"/>
</dbReference>
<dbReference type="Pfam" id="PF00082">
    <property type="entry name" value="Peptidase_S8"/>
    <property type="match status" value="1"/>
</dbReference>
<evidence type="ECO:0000256" key="3">
    <source>
        <dbReference type="ARBA" id="ARBA00022525"/>
    </source>
</evidence>
<evidence type="ECO:0000259" key="10">
    <source>
        <dbReference type="Pfam" id="PF17936"/>
    </source>
</evidence>
<feature type="domain" description="Bacterial Ig" evidence="10">
    <location>
        <begin position="638"/>
        <end position="715"/>
    </location>
</feature>
<dbReference type="Proteomes" id="UP001258181">
    <property type="component" value="Unassembled WGS sequence"/>
</dbReference>
<evidence type="ECO:0000256" key="1">
    <source>
        <dbReference type="ARBA" id="ARBA00004613"/>
    </source>
</evidence>
<dbReference type="Gene3D" id="2.60.40.10">
    <property type="entry name" value="Immunoglobulins"/>
    <property type="match status" value="3"/>
</dbReference>
<comment type="subcellular location">
    <subcellularLocation>
        <location evidence="1">Secreted</location>
    </subcellularLocation>
</comment>
<comment type="caution">
    <text evidence="12">The sequence shown here is derived from an EMBL/GenBank/DDBJ whole genome shotgun (WGS) entry which is preliminary data.</text>
</comment>
<dbReference type="PANTHER" id="PTHR43806">
    <property type="entry name" value="PEPTIDASE S8"/>
    <property type="match status" value="1"/>
</dbReference>
<dbReference type="PRINTS" id="PR00723">
    <property type="entry name" value="SUBTILISIN"/>
</dbReference>
<dbReference type="InterPro" id="IPR013783">
    <property type="entry name" value="Ig-like_fold"/>
</dbReference>
<feature type="domain" description="Bacterial Ig" evidence="10">
    <location>
        <begin position="556"/>
        <end position="634"/>
    </location>
</feature>
<dbReference type="InterPro" id="IPR041498">
    <property type="entry name" value="Big_6"/>
</dbReference>
<protein>
    <submittedName>
        <fullName evidence="12">Subtilisin family serine protease</fullName>
    </submittedName>
</protein>
<sequence length="716" mass="77042">MKRLIVLFMFVGLFAFPFSFPETVLGATANTKLNINTKVPDRVIVKLKEPAKKAGLFRYESLENQVNQNKEIVTMDVPKDKNIHTYIKELRSREDVEYAEPDYLIKKEYTPNDNYFSYQWHHKTIETDRAWDKTKGASSVVVAVIDGGVDLEQKDLVNRIVSPYDMIAKSPNTLTPDEHGTHVAGIIGASINNTIGVAGVAPYTKIMPIDVFDGDYASTSDVIDGIYYAVDHGADIINMSLGGYYSSDLFNNAVQYAYTKGVVVIAAAGNEDTDEPHYPSSYPNVISVGSTDDDDTISSFSNYGDIDITAPGRDIYSTLPRNYFGSMSGTSMASPVVAGVAALILADNPNLTNEEVAQRLYSTADDLGEAGKDEYYGNGRVNARKALGLKIAAPNVDKVYNYSTFLGGTTTEESDTVFSVSDGQKIIGTGYAYDGYYTVDIPKQSAWKKLYVTLRRNGQTSEKAVVTVLDGIAPSTPTVNEITDKLTTVTGKVEKNATVYVKISSKTYSTKYTSEGTFSVTIPLQKAGTKVEVWATDKAGNKSAVKTLKVKDKTPPKTPIVKEVSNKSTAVTGTVEAKTTVTVKIGSKTYTTKETSKGSFTVTIPVQTAGNTIYITAADAAKNVSSTVKIVVKDKIPPAAPTVNTVTTKTTQVSGKAEAGSTITIKVGSTTIGTGTTDSKGNFKVTIKAQKKGTYLTVTAKDKAGNVSKGTSVKVV</sequence>
<dbReference type="InterPro" id="IPR050131">
    <property type="entry name" value="Peptidase_S8_subtilisin-like"/>
</dbReference>
<dbReference type="InterPro" id="IPR054399">
    <property type="entry name" value="Fervidolysin-like_N_prodom"/>
</dbReference>
<reference evidence="12 13" key="1">
    <citation type="submission" date="2023-07" db="EMBL/GenBank/DDBJ databases">
        <title>Sorghum-associated microbial communities from plants grown in Nebraska, USA.</title>
        <authorList>
            <person name="Schachtman D."/>
        </authorList>
    </citation>
    <scope>NUCLEOTIDE SEQUENCE [LARGE SCALE GENOMIC DNA]</scope>
    <source>
        <strain evidence="12 13">BE211</strain>
    </source>
</reference>
<dbReference type="Pfam" id="PF22148">
    <property type="entry name" value="Fervidolysin_NPro-like"/>
    <property type="match status" value="1"/>
</dbReference>
<feature type="active site" description="Charge relay system" evidence="7">
    <location>
        <position position="179"/>
    </location>
</feature>
<dbReference type="InterPro" id="IPR036852">
    <property type="entry name" value="Peptidase_S8/S53_dom_sf"/>
</dbReference>
<dbReference type="PROSITE" id="PS51892">
    <property type="entry name" value="SUBTILASE"/>
    <property type="match status" value="1"/>
</dbReference>
<keyword evidence="13" id="KW-1185">Reference proteome</keyword>
<dbReference type="EMBL" id="JAVDWA010000003">
    <property type="protein sequence ID" value="MDR7073308.1"/>
    <property type="molecule type" value="Genomic_DNA"/>
</dbReference>
<accession>A0ABU1U1I4</accession>
<feature type="domain" description="Peptidase S8/S53" evidence="9">
    <location>
        <begin position="139"/>
        <end position="379"/>
    </location>
</feature>
<name>A0ABU1U1I4_9BACL</name>
<keyword evidence="4 7" id="KW-0645">Protease</keyword>
<evidence type="ECO:0000256" key="5">
    <source>
        <dbReference type="ARBA" id="ARBA00022801"/>
    </source>
</evidence>
<dbReference type="CDD" id="cd07484">
    <property type="entry name" value="Peptidases_S8_Thermitase_like"/>
    <property type="match status" value="1"/>
</dbReference>
<gene>
    <name evidence="12" type="ORF">J2X07_002294</name>
</gene>
<keyword evidence="5 7" id="KW-0378">Hydrolase</keyword>
<comment type="similarity">
    <text evidence="2 7">Belongs to the peptidase S8 family.</text>
</comment>
<evidence type="ECO:0000313" key="13">
    <source>
        <dbReference type="Proteomes" id="UP001258181"/>
    </source>
</evidence>
<dbReference type="SUPFAM" id="SSF52743">
    <property type="entry name" value="Subtilisin-like"/>
    <property type="match status" value="1"/>
</dbReference>
<evidence type="ECO:0000259" key="11">
    <source>
        <dbReference type="Pfam" id="PF22148"/>
    </source>
</evidence>
<keyword evidence="6 7" id="KW-0720">Serine protease</keyword>
<organism evidence="12 13">
    <name type="scientific">Fictibacillus barbaricus</name>
    <dbReference type="NCBI Taxonomy" id="182136"/>
    <lineage>
        <taxon>Bacteria</taxon>
        <taxon>Bacillati</taxon>
        <taxon>Bacillota</taxon>
        <taxon>Bacilli</taxon>
        <taxon>Bacillales</taxon>
        <taxon>Fictibacillaceae</taxon>
        <taxon>Fictibacillus</taxon>
    </lineage>
</organism>